<evidence type="ECO:0000256" key="3">
    <source>
        <dbReference type="ARBA" id="ARBA00022448"/>
    </source>
</evidence>
<evidence type="ECO:0000256" key="4">
    <source>
        <dbReference type="ARBA" id="ARBA00022475"/>
    </source>
</evidence>
<keyword evidence="11" id="KW-1185">Reference proteome</keyword>
<comment type="caution">
    <text evidence="10">The sequence shown here is derived from an EMBL/GenBank/DDBJ whole genome shotgun (WGS) entry which is preliminary data.</text>
</comment>
<evidence type="ECO:0000259" key="9">
    <source>
        <dbReference type="PROSITE" id="PS50928"/>
    </source>
</evidence>
<dbReference type="PANTHER" id="PTHR30614:SF41">
    <property type="entry name" value="INNER MEMBRANE AMINO-ACID ABC TRANSPORTER PERMEASE PROTEIN YHDY"/>
    <property type="match status" value="1"/>
</dbReference>
<dbReference type="SUPFAM" id="SSF161098">
    <property type="entry name" value="MetI-like"/>
    <property type="match status" value="1"/>
</dbReference>
<organism evidence="10 11">
    <name type="scientific">Rhodobium gokarnense</name>
    <dbReference type="NCBI Taxonomy" id="364296"/>
    <lineage>
        <taxon>Bacteria</taxon>
        <taxon>Pseudomonadati</taxon>
        <taxon>Pseudomonadota</taxon>
        <taxon>Alphaproteobacteria</taxon>
        <taxon>Hyphomicrobiales</taxon>
        <taxon>Rhodobiaceae</taxon>
        <taxon>Rhodobium</taxon>
    </lineage>
</organism>
<dbReference type="NCBIfam" id="TIGR01726">
    <property type="entry name" value="HEQRo_perm_3TM"/>
    <property type="match status" value="1"/>
</dbReference>
<comment type="similarity">
    <text evidence="2">Belongs to the binding-protein-dependent transport system permease family. HisMQ subfamily.</text>
</comment>
<comment type="subcellular location">
    <subcellularLocation>
        <location evidence="1">Cell inner membrane</location>
        <topology evidence="1">Multi-pass membrane protein</topology>
    </subcellularLocation>
    <subcellularLocation>
        <location evidence="8">Cell membrane</location>
        <topology evidence="8">Multi-pass membrane protein</topology>
    </subcellularLocation>
</comment>
<feature type="transmembrane region" description="Helical" evidence="8">
    <location>
        <begin position="274"/>
        <end position="298"/>
    </location>
</feature>
<dbReference type="CDD" id="cd06261">
    <property type="entry name" value="TM_PBP2"/>
    <property type="match status" value="1"/>
</dbReference>
<keyword evidence="4" id="KW-1003">Cell membrane</keyword>
<feature type="transmembrane region" description="Helical" evidence="8">
    <location>
        <begin position="334"/>
        <end position="354"/>
    </location>
</feature>
<feature type="transmembrane region" description="Helical" evidence="8">
    <location>
        <begin position="161"/>
        <end position="182"/>
    </location>
</feature>
<feature type="transmembrane region" description="Helical" evidence="8">
    <location>
        <begin position="38"/>
        <end position="60"/>
    </location>
</feature>
<evidence type="ECO:0000256" key="6">
    <source>
        <dbReference type="ARBA" id="ARBA00022989"/>
    </source>
</evidence>
<feature type="transmembrane region" description="Helical" evidence="8">
    <location>
        <begin position="103"/>
        <end position="123"/>
    </location>
</feature>
<feature type="transmembrane region" description="Helical" evidence="8">
    <location>
        <begin position="234"/>
        <end position="254"/>
    </location>
</feature>
<keyword evidence="6 8" id="KW-1133">Transmembrane helix</keyword>
<evidence type="ECO:0000256" key="1">
    <source>
        <dbReference type="ARBA" id="ARBA00004429"/>
    </source>
</evidence>
<evidence type="ECO:0000313" key="10">
    <source>
        <dbReference type="EMBL" id="MCW2305866.1"/>
    </source>
</evidence>
<dbReference type="PROSITE" id="PS50928">
    <property type="entry name" value="ABC_TM1"/>
    <property type="match status" value="1"/>
</dbReference>
<keyword evidence="3 8" id="KW-0813">Transport</keyword>
<evidence type="ECO:0000256" key="2">
    <source>
        <dbReference type="ARBA" id="ARBA00010072"/>
    </source>
</evidence>
<dbReference type="InterPro" id="IPR010065">
    <property type="entry name" value="AA_ABC_transptr_permease_3TM"/>
</dbReference>
<name>A0ABT3H6B5_9HYPH</name>
<dbReference type="Pfam" id="PF00528">
    <property type="entry name" value="BPD_transp_1"/>
    <property type="match status" value="1"/>
</dbReference>
<evidence type="ECO:0000256" key="7">
    <source>
        <dbReference type="ARBA" id="ARBA00023136"/>
    </source>
</evidence>
<proteinExistence type="inferred from homology"/>
<feature type="transmembrane region" description="Helical" evidence="8">
    <location>
        <begin position="129"/>
        <end position="149"/>
    </location>
</feature>
<dbReference type="Proteomes" id="UP001209755">
    <property type="component" value="Unassembled WGS sequence"/>
</dbReference>
<protein>
    <submittedName>
        <fullName evidence="10">General L-amino acid transport system permease protein</fullName>
    </submittedName>
</protein>
<evidence type="ECO:0000256" key="8">
    <source>
        <dbReference type="RuleBase" id="RU363032"/>
    </source>
</evidence>
<dbReference type="InterPro" id="IPR043429">
    <property type="entry name" value="ArtM/GltK/GlnP/TcyL/YhdX-like"/>
</dbReference>
<gene>
    <name evidence="10" type="ORF">M2319_000182</name>
</gene>
<evidence type="ECO:0000256" key="5">
    <source>
        <dbReference type="ARBA" id="ARBA00022692"/>
    </source>
</evidence>
<accession>A0ABT3H6B5</accession>
<dbReference type="Gene3D" id="1.10.3720.10">
    <property type="entry name" value="MetI-like"/>
    <property type="match status" value="1"/>
</dbReference>
<keyword evidence="7 8" id="KW-0472">Membrane</keyword>
<dbReference type="InterPro" id="IPR035906">
    <property type="entry name" value="MetI-like_sf"/>
</dbReference>
<evidence type="ECO:0000313" key="11">
    <source>
        <dbReference type="Proteomes" id="UP001209755"/>
    </source>
</evidence>
<dbReference type="InterPro" id="IPR000515">
    <property type="entry name" value="MetI-like"/>
</dbReference>
<reference evidence="11" key="1">
    <citation type="submission" date="2023-07" db="EMBL/GenBank/DDBJ databases">
        <title>Genome sequencing of Purple Non-Sulfur Bacteria from various extreme environments.</title>
        <authorList>
            <person name="Mayer M."/>
        </authorList>
    </citation>
    <scope>NUCLEOTIDE SEQUENCE [LARGE SCALE GENOMIC DNA]</scope>
    <source>
        <strain evidence="11">DSM 17935</strain>
    </source>
</reference>
<sequence length="363" mass="40366">MTTFVQAQPIPAQPNPNKEELSAARRYGKVLLGTPTNVFITVGCVVILTLVVPPLFRWLFSEAVWSGTPEECRRAAGACWPFIQEKFRFFIYGMFPLEERWRATLAIVILFGITGIAMVPRFWGKGLVLAWLAAIVSVFWLLLGGFGLPPVRTEMIGGLPLTLLLSLTVLPLGFPVGLLLALGRRSEFRLFRWISIAVIEAFRGSPLVATLFIASVMLPFFLPEGMTLPKLMRALAAFLIVAAAYIAEALRGGFQVIPEGQSEAAFSIGMKRWQILFLVTLPQVIRHSIPGLVTIVVLFFKDTSLIIVIGMSDFLAAIQLASRDPAWIGFSVEGYVFAAAFYFTFCYALSLYALRLERRRQNH</sequence>
<feature type="domain" description="ABC transmembrane type-1" evidence="9">
    <location>
        <begin position="159"/>
        <end position="353"/>
    </location>
</feature>
<feature type="transmembrane region" description="Helical" evidence="8">
    <location>
        <begin position="202"/>
        <end position="222"/>
    </location>
</feature>
<keyword evidence="5 8" id="KW-0812">Transmembrane</keyword>
<dbReference type="PANTHER" id="PTHR30614">
    <property type="entry name" value="MEMBRANE COMPONENT OF AMINO ACID ABC TRANSPORTER"/>
    <property type="match status" value="1"/>
</dbReference>
<dbReference type="EMBL" id="JAOQNS010000001">
    <property type="protein sequence ID" value="MCW2305866.1"/>
    <property type="molecule type" value="Genomic_DNA"/>
</dbReference>
<dbReference type="RefSeq" id="WP_264599547.1">
    <property type="nucleotide sequence ID" value="NZ_JAOQNS010000001.1"/>
</dbReference>